<name>A0AA41WAE3_9BACT</name>
<dbReference type="PANTHER" id="PTHR43429">
    <property type="entry name" value="PYRIDINE NUCLEOTIDE-DISULFIDE OXIDOREDUCTASE DOMAIN-CONTAINING"/>
    <property type="match status" value="1"/>
</dbReference>
<evidence type="ECO:0000313" key="9">
    <source>
        <dbReference type="EMBL" id="MCM8748616.1"/>
    </source>
</evidence>
<dbReference type="EMBL" id="JAMSLR010000003">
    <property type="protein sequence ID" value="MCM8748616.1"/>
    <property type="molecule type" value="Genomic_DNA"/>
</dbReference>
<evidence type="ECO:0000256" key="1">
    <source>
        <dbReference type="ARBA" id="ARBA00001974"/>
    </source>
</evidence>
<dbReference type="SUPFAM" id="SSF55424">
    <property type="entry name" value="FAD/NAD-linked reductases, dimerisation (C-terminal) domain"/>
    <property type="match status" value="1"/>
</dbReference>
<keyword evidence="4" id="KW-0274">FAD</keyword>
<evidence type="ECO:0000259" key="7">
    <source>
        <dbReference type="Pfam" id="PF02852"/>
    </source>
</evidence>
<evidence type="ECO:0000256" key="5">
    <source>
        <dbReference type="ARBA" id="ARBA00023002"/>
    </source>
</evidence>
<dbReference type="Gene3D" id="3.50.50.60">
    <property type="entry name" value="FAD/NAD(P)-binding domain"/>
    <property type="match status" value="2"/>
</dbReference>
<comment type="cofactor">
    <cofactor evidence="1">
        <name>FAD</name>
        <dbReference type="ChEBI" id="CHEBI:57692"/>
    </cofactor>
</comment>
<evidence type="ECO:0000313" key="10">
    <source>
        <dbReference type="Proteomes" id="UP001165306"/>
    </source>
</evidence>
<dbReference type="PANTHER" id="PTHR43429:SF1">
    <property type="entry name" value="NAD(P)H SULFUR OXIDOREDUCTASE (COA-DEPENDENT)"/>
    <property type="match status" value="1"/>
</dbReference>
<dbReference type="PRINTS" id="PR00469">
    <property type="entry name" value="PNDRDTASEII"/>
</dbReference>
<evidence type="ECO:0000256" key="2">
    <source>
        <dbReference type="ARBA" id="ARBA00009130"/>
    </source>
</evidence>
<dbReference type="GO" id="GO:0016491">
    <property type="term" value="F:oxidoreductase activity"/>
    <property type="evidence" value="ECO:0007669"/>
    <property type="project" value="UniProtKB-KW"/>
</dbReference>
<dbReference type="InterPro" id="IPR036188">
    <property type="entry name" value="FAD/NAD-bd_sf"/>
</dbReference>
<keyword evidence="3" id="KW-0285">Flavoprotein</keyword>
<dbReference type="Proteomes" id="UP001165306">
    <property type="component" value="Unassembled WGS sequence"/>
</dbReference>
<dbReference type="SUPFAM" id="SSF51905">
    <property type="entry name" value="FAD/NAD(P)-binding domain"/>
    <property type="match status" value="1"/>
</dbReference>
<dbReference type="Pfam" id="PF02852">
    <property type="entry name" value="Pyr_redox_dim"/>
    <property type="match status" value="1"/>
</dbReference>
<gene>
    <name evidence="9" type="ORF">NET02_05615</name>
</gene>
<reference evidence="9" key="1">
    <citation type="submission" date="2022-06" db="EMBL/GenBank/DDBJ databases">
        <title>CFH 74404 Thermomicrobiaceae sp.</title>
        <authorList>
            <person name="Ming H."/>
            <person name="Li W.-J."/>
            <person name="Zhao Z."/>
        </authorList>
    </citation>
    <scope>NUCLEOTIDE SEQUENCE</scope>
    <source>
        <strain evidence="9">CFH 74404</strain>
    </source>
</reference>
<accession>A0AA41WAE3</accession>
<feature type="domain" description="FAD/NAD(P)-binding" evidence="8">
    <location>
        <begin position="3"/>
        <end position="210"/>
    </location>
</feature>
<keyword evidence="10" id="KW-1185">Reference proteome</keyword>
<dbReference type="AlphaFoldDB" id="A0AA41WAE3"/>
<dbReference type="Pfam" id="PF07992">
    <property type="entry name" value="Pyr_redox_2"/>
    <property type="match status" value="1"/>
</dbReference>
<dbReference type="InterPro" id="IPR023753">
    <property type="entry name" value="FAD/NAD-binding_dom"/>
</dbReference>
<dbReference type="PRINTS" id="PR00368">
    <property type="entry name" value="FADPNR"/>
</dbReference>
<sequence>MDLAARAVTVRRLEDGATYREPFDQLVYATGAGPRWLEVPGARSRGIYGVATLADGLLLRQIVEDERPQRAVIVGGGYIGIEMAEAFVARGLDVSLVELGSEVMGTLDADMGALVSAALREAGVKVYLEERVTGFHADGGQVRAVETDRRTLPADLVVLGVGVQPRSELAAEAGLPLGESGAVRIDDRMRTGIPGVWAAGDCAETFHLVSRRPAYIPLGTTANKQGRICGINLGGGYARFPGVVGTAITKFNQTEVARTGLSEREAQALGFEYGVARIEDRTRARYYPDSARMVVKLLAEKGSGRLLGAQIVGGPGAGKRIDVVAAALHAGMRVDEFMYLDLAYAPPFSPVWDPLLIAARKAAEQV</sequence>
<keyword evidence="6" id="KW-0676">Redox-active center</keyword>
<evidence type="ECO:0000256" key="4">
    <source>
        <dbReference type="ARBA" id="ARBA00022827"/>
    </source>
</evidence>
<comment type="caution">
    <text evidence="9">The sequence shown here is derived from an EMBL/GenBank/DDBJ whole genome shotgun (WGS) entry which is preliminary data.</text>
</comment>
<dbReference type="InterPro" id="IPR004099">
    <property type="entry name" value="Pyr_nucl-diS_OxRdtase_dimer"/>
</dbReference>
<evidence type="ECO:0000256" key="6">
    <source>
        <dbReference type="ARBA" id="ARBA00023284"/>
    </source>
</evidence>
<dbReference type="InterPro" id="IPR016156">
    <property type="entry name" value="FAD/NAD-linked_Rdtase_dimer_sf"/>
</dbReference>
<dbReference type="InterPro" id="IPR050260">
    <property type="entry name" value="FAD-bd_OxRdtase"/>
</dbReference>
<organism evidence="9 10">
    <name type="scientific">Thermalbibacter longus</name>
    <dbReference type="NCBI Taxonomy" id="2951981"/>
    <lineage>
        <taxon>Bacteria</taxon>
        <taxon>Pseudomonadati</taxon>
        <taxon>Thermomicrobiota</taxon>
        <taxon>Thermomicrobia</taxon>
        <taxon>Thermomicrobiales</taxon>
        <taxon>Thermomicrobiaceae</taxon>
        <taxon>Thermalbibacter</taxon>
    </lineage>
</organism>
<feature type="domain" description="Pyridine nucleotide-disulphide oxidoreductase dimerisation" evidence="7">
    <location>
        <begin position="247"/>
        <end position="351"/>
    </location>
</feature>
<protein>
    <submittedName>
        <fullName evidence="9">FAD-dependent oxidoreductase</fullName>
    </submittedName>
</protein>
<evidence type="ECO:0000256" key="3">
    <source>
        <dbReference type="ARBA" id="ARBA00022630"/>
    </source>
</evidence>
<keyword evidence="5" id="KW-0560">Oxidoreductase</keyword>
<evidence type="ECO:0000259" key="8">
    <source>
        <dbReference type="Pfam" id="PF07992"/>
    </source>
</evidence>
<comment type="similarity">
    <text evidence="2">Belongs to the class-III pyridine nucleotide-disulfide oxidoreductase family.</text>
</comment>
<proteinExistence type="inferred from homology"/>